<dbReference type="STRING" id="101091.A0A1C7NEI2"/>
<accession>A0A1C7NEI2</accession>
<dbReference type="CDD" id="cd00959">
    <property type="entry name" value="DeoC"/>
    <property type="match status" value="1"/>
</dbReference>
<dbReference type="AlphaFoldDB" id="A0A1C7NEI2"/>
<evidence type="ECO:0000256" key="2">
    <source>
        <dbReference type="ARBA" id="ARBA00012515"/>
    </source>
</evidence>
<evidence type="ECO:0000256" key="8">
    <source>
        <dbReference type="PIRSR" id="PIRSR001357-50"/>
    </source>
</evidence>
<protein>
    <recommendedName>
        <fullName evidence="2">deoxyribose-phosphate aldolase</fullName>
        <ecNumber evidence="2">4.1.2.4</ecNumber>
    </recommendedName>
    <alternativeName>
        <fullName evidence="6">2-deoxy-D-ribose 5-phosphate aldolase</fullName>
    </alternativeName>
</protein>
<dbReference type="GO" id="GO:0009264">
    <property type="term" value="P:deoxyribonucleotide catabolic process"/>
    <property type="evidence" value="ECO:0007669"/>
    <property type="project" value="InterPro"/>
</dbReference>
<dbReference type="Gene3D" id="3.20.20.70">
    <property type="entry name" value="Aldolase class I"/>
    <property type="match status" value="1"/>
</dbReference>
<dbReference type="EC" id="4.1.2.4" evidence="2"/>
<dbReference type="Pfam" id="PF01791">
    <property type="entry name" value="DeoC"/>
    <property type="match status" value="1"/>
</dbReference>
<keyword evidence="10" id="KW-1185">Reference proteome</keyword>
<dbReference type="UniPathway" id="UPA00002">
    <property type="reaction ID" value="UER00468"/>
</dbReference>
<comment type="catalytic activity">
    <reaction evidence="7">
        <text>2-deoxy-D-ribose 5-phosphate = D-glyceraldehyde 3-phosphate + acetaldehyde</text>
        <dbReference type="Rhea" id="RHEA:12821"/>
        <dbReference type="ChEBI" id="CHEBI:15343"/>
        <dbReference type="ChEBI" id="CHEBI:59776"/>
        <dbReference type="ChEBI" id="CHEBI:62877"/>
        <dbReference type="EC" id="4.1.2.4"/>
    </reaction>
</comment>
<dbReference type="NCBIfam" id="TIGR00126">
    <property type="entry name" value="deoC"/>
    <property type="match status" value="1"/>
</dbReference>
<evidence type="ECO:0000256" key="6">
    <source>
        <dbReference type="ARBA" id="ARBA00032755"/>
    </source>
</evidence>
<evidence type="ECO:0000256" key="3">
    <source>
        <dbReference type="ARBA" id="ARBA00022490"/>
    </source>
</evidence>
<dbReference type="PANTHER" id="PTHR10889:SF1">
    <property type="entry name" value="DEOXYRIBOSE-PHOSPHATE ALDOLASE"/>
    <property type="match status" value="1"/>
</dbReference>
<dbReference type="Proteomes" id="UP000093000">
    <property type="component" value="Unassembled WGS sequence"/>
</dbReference>
<dbReference type="GO" id="GO:0005737">
    <property type="term" value="C:cytoplasm"/>
    <property type="evidence" value="ECO:0007669"/>
    <property type="project" value="InterPro"/>
</dbReference>
<dbReference type="InParanoid" id="A0A1C7NEI2"/>
<dbReference type="SUPFAM" id="SSF51569">
    <property type="entry name" value="Aldolase"/>
    <property type="match status" value="1"/>
</dbReference>
<gene>
    <name evidence="9" type="primary">deoC</name>
    <name evidence="9" type="ORF">A0J61_04602</name>
</gene>
<name>A0A1C7NEI2_9FUNG</name>
<dbReference type="EMBL" id="LUGH01000228">
    <property type="protein sequence ID" value="OBZ87360.1"/>
    <property type="molecule type" value="Genomic_DNA"/>
</dbReference>
<dbReference type="PANTHER" id="PTHR10889">
    <property type="entry name" value="DEOXYRIBOSE-PHOSPHATE ALDOLASE"/>
    <property type="match status" value="1"/>
</dbReference>
<keyword evidence="4" id="KW-0456">Lyase</keyword>
<reference evidence="9 10" key="1">
    <citation type="submission" date="2016-03" db="EMBL/GenBank/DDBJ databases">
        <title>Choanephora cucurbitarum.</title>
        <authorList>
            <person name="Min B."/>
            <person name="Park H."/>
            <person name="Park J.-H."/>
            <person name="Shin H.-D."/>
            <person name="Choi I.-G."/>
        </authorList>
    </citation>
    <scope>NUCLEOTIDE SEQUENCE [LARGE SCALE GENOMIC DNA]</scope>
    <source>
        <strain evidence="9 10">KUS-F28377</strain>
    </source>
</reference>
<evidence type="ECO:0000256" key="1">
    <source>
        <dbReference type="ARBA" id="ARBA00010936"/>
    </source>
</evidence>
<keyword evidence="5 8" id="KW-0704">Schiff base</keyword>
<evidence type="ECO:0000256" key="7">
    <source>
        <dbReference type="ARBA" id="ARBA00048791"/>
    </source>
</evidence>
<sequence length="234" mass="25282">MTLIVTESLTPEKLAKVFDHAILRPEQTTEDVIQGCEVAKKYNLASVCVKPCDVAQASELLKGTDVMVGTVISFPHGNSTTEAKIAESLQAIEDGAIELDVVLNIGFLRSGLYDKVQSELADIIKLSKAKNPDVSFKIIFETAYLTNEQIVKACELSKNAGAHFVKTSTGFASAGATYEHIELMRGNVPDNMEVKASGGIKTLEQVLKFLELGATRIGSSSSDKIVDEFKKLQA</sequence>
<dbReference type="SMART" id="SM01133">
    <property type="entry name" value="DeoC"/>
    <property type="match status" value="1"/>
</dbReference>
<dbReference type="InterPro" id="IPR028581">
    <property type="entry name" value="DeoC_typeI"/>
</dbReference>
<dbReference type="FunFam" id="3.20.20.70:FF:000044">
    <property type="entry name" value="Deoxyribose-phosphate aldolase"/>
    <property type="match status" value="1"/>
</dbReference>
<dbReference type="PIRSF" id="PIRSF001357">
    <property type="entry name" value="DeoC"/>
    <property type="match status" value="1"/>
</dbReference>
<feature type="active site" description="Proton donor/acceptor" evidence="8">
    <location>
        <position position="195"/>
    </location>
</feature>
<evidence type="ECO:0000256" key="4">
    <source>
        <dbReference type="ARBA" id="ARBA00023239"/>
    </source>
</evidence>
<dbReference type="InterPro" id="IPR013785">
    <property type="entry name" value="Aldolase_TIM"/>
</dbReference>
<evidence type="ECO:0000256" key="5">
    <source>
        <dbReference type="ARBA" id="ARBA00023270"/>
    </source>
</evidence>
<proteinExistence type="inferred from homology"/>
<feature type="active site" description="Schiff-base intermediate with acetaldehyde" evidence="8">
    <location>
        <position position="166"/>
    </location>
</feature>
<keyword evidence="3" id="KW-0963">Cytoplasm</keyword>
<dbReference type="InterPro" id="IPR002915">
    <property type="entry name" value="DeoC/FbaB/LacD_aldolase"/>
</dbReference>
<dbReference type="GO" id="GO:0004139">
    <property type="term" value="F:deoxyribose-phosphate aldolase activity"/>
    <property type="evidence" value="ECO:0007669"/>
    <property type="project" value="UniProtKB-EC"/>
</dbReference>
<evidence type="ECO:0000313" key="9">
    <source>
        <dbReference type="EMBL" id="OBZ87360.1"/>
    </source>
</evidence>
<evidence type="ECO:0000313" key="10">
    <source>
        <dbReference type="Proteomes" id="UP000093000"/>
    </source>
</evidence>
<comment type="caution">
    <text evidence="9">The sequence shown here is derived from an EMBL/GenBank/DDBJ whole genome shotgun (WGS) entry which is preliminary data.</text>
</comment>
<dbReference type="InterPro" id="IPR011343">
    <property type="entry name" value="DeoC"/>
</dbReference>
<dbReference type="HAMAP" id="MF_00114">
    <property type="entry name" value="DeoC_type1"/>
    <property type="match status" value="1"/>
</dbReference>
<organism evidence="9 10">
    <name type="scientific">Choanephora cucurbitarum</name>
    <dbReference type="NCBI Taxonomy" id="101091"/>
    <lineage>
        <taxon>Eukaryota</taxon>
        <taxon>Fungi</taxon>
        <taxon>Fungi incertae sedis</taxon>
        <taxon>Mucoromycota</taxon>
        <taxon>Mucoromycotina</taxon>
        <taxon>Mucoromycetes</taxon>
        <taxon>Mucorales</taxon>
        <taxon>Mucorineae</taxon>
        <taxon>Choanephoraceae</taxon>
        <taxon>Choanephoroideae</taxon>
        <taxon>Choanephora</taxon>
    </lineage>
</organism>
<dbReference type="OrthoDB" id="70823at2759"/>
<comment type="similarity">
    <text evidence="1">Belongs to the DeoC/FbaB aldolase family. DeoC type 1 subfamily.</text>
</comment>
<dbReference type="GO" id="GO:0046386">
    <property type="term" value="P:deoxyribose phosphate catabolic process"/>
    <property type="evidence" value="ECO:0007669"/>
    <property type="project" value="UniProtKB-UniPathway"/>
</dbReference>
<dbReference type="GO" id="GO:0016052">
    <property type="term" value="P:carbohydrate catabolic process"/>
    <property type="evidence" value="ECO:0007669"/>
    <property type="project" value="TreeGrafter"/>
</dbReference>